<dbReference type="Pfam" id="PF11034">
    <property type="entry name" value="Grg1"/>
    <property type="match status" value="1"/>
</dbReference>
<dbReference type="PANTHER" id="PTHR38789">
    <property type="entry name" value="REPRESSIBLE PROTEIN GRG1, PUTATIVE (AFU_ORTHOLOGUE AFUA_5G14210)-RELATED"/>
    <property type="match status" value="1"/>
</dbReference>
<feature type="compositionally biased region" description="Basic and acidic residues" evidence="1">
    <location>
        <begin position="48"/>
        <end position="71"/>
    </location>
</feature>
<feature type="region of interest" description="Disordered" evidence="1">
    <location>
        <begin position="16"/>
        <end position="71"/>
    </location>
</feature>
<sequence length="71" mass="7447">MDTIKNAANYVADTAKGATATTSKEANKQVAKDGNADLSTRLSAGKDAIGDKVDETKHNTSADVNKETLKH</sequence>
<dbReference type="PANTHER" id="PTHR38789:SF1">
    <property type="entry name" value="GLUCOSE-REPRESSIBLE GENE PROTEIN-RELATED"/>
    <property type="match status" value="1"/>
</dbReference>
<evidence type="ECO:0000256" key="1">
    <source>
        <dbReference type="SAM" id="MobiDB-lite"/>
    </source>
</evidence>
<dbReference type="Proteomes" id="UP000758603">
    <property type="component" value="Unassembled WGS sequence"/>
</dbReference>
<dbReference type="GeneID" id="70132232"/>
<keyword evidence="3" id="KW-1185">Reference proteome</keyword>
<proteinExistence type="predicted"/>
<dbReference type="OrthoDB" id="10039103at2759"/>
<protein>
    <submittedName>
        <fullName evidence="2">Glucose-repressible gene protein</fullName>
    </submittedName>
</protein>
<evidence type="ECO:0000313" key="3">
    <source>
        <dbReference type="Proteomes" id="UP000758603"/>
    </source>
</evidence>
<organism evidence="2 3">
    <name type="scientific">Truncatella angustata</name>
    <dbReference type="NCBI Taxonomy" id="152316"/>
    <lineage>
        <taxon>Eukaryota</taxon>
        <taxon>Fungi</taxon>
        <taxon>Dikarya</taxon>
        <taxon>Ascomycota</taxon>
        <taxon>Pezizomycotina</taxon>
        <taxon>Sordariomycetes</taxon>
        <taxon>Xylariomycetidae</taxon>
        <taxon>Amphisphaeriales</taxon>
        <taxon>Sporocadaceae</taxon>
        <taxon>Truncatella</taxon>
    </lineage>
</organism>
<comment type="caution">
    <text evidence="2">The sequence shown here is derived from an EMBL/GenBank/DDBJ whole genome shotgun (WGS) entry which is preliminary data.</text>
</comment>
<evidence type="ECO:0000313" key="2">
    <source>
        <dbReference type="EMBL" id="KAH6652190.1"/>
    </source>
</evidence>
<dbReference type="RefSeq" id="XP_045956468.1">
    <property type="nucleotide sequence ID" value="XM_046103340.1"/>
</dbReference>
<dbReference type="AlphaFoldDB" id="A0A9P8UHF4"/>
<accession>A0A9P8UHF4</accession>
<feature type="compositionally biased region" description="Basic and acidic residues" evidence="1">
    <location>
        <begin position="25"/>
        <end position="35"/>
    </location>
</feature>
<reference evidence="2" key="1">
    <citation type="journal article" date="2021" name="Nat. Commun.">
        <title>Genetic determinants of endophytism in the Arabidopsis root mycobiome.</title>
        <authorList>
            <person name="Mesny F."/>
            <person name="Miyauchi S."/>
            <person name="Thiergart T."/>
            <person name="Pickel B."/>
            <person name="Atanasova L."/>
            <person name="Karlsson M."/>
            <person name="Huettel B."/>
            <person name="Barry K.W."/>
            <person name="Haridas S."/>
            <person name="Chen C."/>
            <person name="Bauer D."/>
            <person name="Andreopoulos W."/>
            <person name="Pangilinan J."/>
            <person name="LaButti K."/>
            <person name="Riley R."/>
            <person name="Lipzen A."/>
            <person name="Clum A."/>
            <person name="Drula E."/>
            <person name="Henrissat B."/>
            <person name="Kohler A."/>
            <person name="Grigoriev I.V."/>
            <person name="Martin F.M."/>
            <person name="Hacquard S."/>
        </authorList>
    </citation>
    <scope>NUCLEOTIDE SEQUENCE</scope>
    <source>
        <strain evidence="2">MPI-SDFR-AT-0073</strain>
    </source>
</reference>
<gene>
    <name evidence="2" type="ORF">BKA67DRAFT_573240</name>
</gene>
<dbReference type="InterPro" id="IPR020100">
    <property type="entry name" value="Glc-repressible_Grg1"/>
</dbReference>
<dbReference type="EMBL" id="JAGPXC010000006">
    <property type="protein sequence ID" value="KAH6652190.1"/>
    <property type="molecule type" value="Genomic_DNA"/>
</dbReference>
<name>A0A9P8UHF4_9PEZI</name>